<evidence type="ECO:0000256" key="9">
    <source>
        <dbReference type="ARBA" id="ARBA00023004"/>
    </source>
</evidence>
<dbReference type="PROSITE" id="PS00641">
    <property type="entry name" value="COMPLEX1_75K_1"/>
    <property type="match status" value="1"/>
</dbReference>
<comment type="cofactor">
    <cofactor evidence="1">
        <name>[4Fe-4S] cluster</name>
        <dbReference type="ChEBI" id="CHEBI:49883"/>
    </cofactor>
</comment>
<dbReference type="Pfam" id="PF10588">
    <property type="entry name" value="NADH-G_4Fe-4S_3"/>
    <property type="match status" value="1"/>
</dbReference>
<evidence type="ECO:0000256" key="3">
    <source>
        <dbReference type="ARBA" id="ARBA00005404"/>
    </source>
</evidence>
<dbReference type="PROSITE" id="PS00643">
    <property type="entry name" value="COMPLEX1_75K_3"/>
    <property type="match status" value="1"/>
</dbReference>
<evidence type="ECO:0000256" key="1">
    <source>
        <dbReference type="ARBA" id="ARBA00001966"/>
    </source>
</evidence>
<protein>
    <submittedName>
        <fullName evidence="17">NADH-quinone oxidoreductase subunit G</fullName>
    </submittedName>
</protein>
<keyword evidence="11" id="KW-0520">NAD</keyword>
<keyword evidence="7" id="KW-0479">Metal-binding</keyword>
<keyword evidence="8" id="KW-1278">Translocase</keyword>
<dbReference type="PROSITE" id="PS51085">
    <property type="entry name" value="2FE2S_FER_2"/>
    <property type="match status" value="1"/>
</dbReference>
<dbReference type="PANTHER" id="PTHR43105:SF10">
    <property type="entry name" value="NADH-QUINONE OXIDOREDUCTASE SUBUNIT G"/>
    <property type="match status" value="1"/>
</dbReference>
<dbReference type="CDD" id="cd00207">
    <property type="entry name" value="fer2"/>
    <property type="match status" value="1"/>
</dbReference>
<dbReference type="GO" id="GO:0046872">
    <property type="term" value="F:metal ion binding"/>
    <property type="evidence" value="ECO:0007669"/>
    <property type="project" value="UniProtKB-KW"/>
</dbReference>
<dbReference type="Gene3D" id="2.20.25.90">
    <property type="entry name" value="ADC-like domains"/>
    <property type="match status" value="1"/>
</dbReference>
<keyword evidence="4" id="KW-0004">4Fe-4S</keyword>
<comment type="similarity">
    <text evidence="3">Belongs to the complex I 75 kDa subunit family.</text>
</comment>
<evidence type="ECO:0000256" key="12">
    <source>
        <dbReference type="ARBA" id="ARBA00023136"/>
    </source>
</evidence>
<dbReference type="FunFam" id="3.10.20.740:FF:000004">
    <property type="entry name" value="NADH-quinone oxidoreductase"/>
    <property type="match status" value="1"/>
</dbReference>
<evidence type="ECO:0000256" key="4">
    <source>
        <dbReference type="ARBA" id="ARBA00022485"/>
    </source>
</evidence>
<dbReference type="SUPFAM" id="SSF53706">
    <property type="entry name" value="Formate dehydrogenase/DMSO reductase, domains 1-3"/>
    <property type="match status" value="1"/>
</dbReference>
<dbReference type="GO" id="GO:0051537">
    <property type="term" value="F:2 iron, 2 sulfur cluster binding"/>
    <property type="evidence" value="ECO:0007669"/>
    <property type="project" value="UniProtKB-KW"/>
</dbReference>
<dbReference type="GO" id="GO:0051539">
    <property type="term" value="F:4 iron, 4 sulfur cluster binding"/>
    <property type="evidence" value="ECO:0007669"/>
    <property type="project" value="UniProtKB-KW"/>
</dbReference>
<dbReference type="Proteomes" id="UP000290657">
    <property type="component" value="Unassembled WGS sequence"/>
</dbReference>
<feature type="domain" description="4Fe-4S His(Cys)3-ligated-type" evidence="16">
    <location>
        <begin position="81"/>
        <end position="120"/>
    </location>
</feature>
<dbReference type="GO" id="GO:0042773">
    <property type="term" value="P:ATP synthesis coupled electron transport"/>
    <property type="evidence" value="ECO:0007669"/>
    <property type="project" value="InterPro"/>
</dbReference>
<dbReference type="OrthoDB" id="9816402at2"/>
<dbReference type="SUPFAM" id="SSF54862">
    <property type="entry name" value="4Fe-4S ferredoxins"/>
    <property type="match status" value="1"/>
</dbReference>
<keyword evidence="10" id="KW-0411">Iron-sulfur</keyword>
<dbReference type="InterPro" id="IPR036010">
    <property type="entry name" value="2Fe-2S_ferredoxin-like_sf"/>
</dbReference>
<dbReference type="RefSeq" id="WP_128996482.1">
    <property type="nucleotide sequence ID" value="NZ_PDKN01000005.1"/>
</dbReference>
<dbReference type="GO" id="GO:0008137">
    <property type="term" value="F:NADH dehydrogenase (ubiquinone) activity"/>
    <property type="evidence" value="ECO:0007669"/>
    <property type="project" value="InterPro"/>
</dbReference>
<dbReference type="SUPFAM" id="SSF54292">
    <property type="entry name" value="2Fe-2S ferredoxin-like"/>
    <property type="match status" value="1"/>
</dbReference>
<evidence type="ECO:0000313" key="18">
    <source>
        <dbReference type="Proteomes" id="UP000290657"/>
    </source>
</evidence>
<evidence type="ECO:0000313" key="17">
    <source>
        <dbReference type="EMBL" id="RXJ56506.1"/>
    </source>
</evidence>
<name>A0A4Q0XPQ2_9BACT</name>
<dbReference type="Pfam" id="PF13510">
    <property type="entry name" value="Fer2_4"/>
    <property type="match status" value="1"/>
</dbReference>
<dbReference type="Gene3D" id="3.30.70.20">
    <property type="match status" value="1"/>
</dbReference>
<evidence type="ECO:0000256" key="13">
    <source>
        <dbReference type="ARBA" id="ARBA00034078"/>
    </source>
</evidence>
<comment type="cofactor">
    <cofactor evidence="13">
        <name>[2Fe-2S] cluster</name>
        <dbReference type="ChEBI" id="CHEBI:190135"/>
    </cofactor>
</comment>
<dbReference type="EMBL" id="PDKN01000005">
    <property type="protein sequence ID" value="RXJ56506.1"/>
    <property type="molecule type" value="Genomic_DNA"/>
</dbReference>
<dbReference type="InterPro" id="IPR000283">
    <property type="entry name" value="NADH_UbQ_OxRdtase_75kDa_su_CS"/>
</dbReference>
<reference evidence="17 18" key="1">
    <citation type="submission" date="2017-10" db="EMBL/GenBank/DDBJ databases">
        <title>Genomics of the genus Arcobacter.</title>
        <authorList>
            <person name="Perez-Cataluna A."/>
            <person name="Figueras M.J."/>
        </authorList>
    </citation>
    <scope>NUCLEOTIDE SEQUENCE [LARGE SCALE GENOMIC DNA]</scope>
    <source>
        <strain evidence="17 18">CECT 8987</strain>
    </source>
</reference>
<dbReference type="Pfam" id="PF22117">
    <property type="entry name" value="Fer4_Nqo3"/>
    <property type="match status" value="1"/>
</dbReference>
<dbReference type="InterPro" id="IPR050123">
    <property type="entry name" value="Prok_molybdopt-oxidoreductase"/>
</dbReference>
<evidence type="ECO:0000256" key="5">
    <source>
        <dbReference type="ARBA" id="ARBA00022714"/>
    </source>
</evidence>
<feature type="domain" description="2Fe-2S ferredoxin-type" evidence="14">
    <location>
        <begin position="3"/>
        <end position="81"/>
    </location>
</feature>
<dbReference type="FunFam" id="3.30.70.20:FF:000002">
    <property type="entry name" value="NADH-ubiquinone oxidoreductase 75 kDa subunit"/>
    <property type="match status" value="1"/>
</dbReference>
<dbReference type="PROSITE" id="PS51839">
    <property type="entry name" value="4FE4S_HC3"/>
    <property type="match status" value="1"/>
</dbReference>
<dbReference type="InterPro" id="IPR054351">
    <property type="entry name" value="NADH_UbQ_OxRdtase_ferredoxin"/>
</dbReference>
<dbReference type="GO" id="GO:0016491">
    <property type="term" value="F:oxidoreductase activity"/>
    <property type="evidence" value="ECO:0007669"/>
    <property type="project" value="InterPro"/>
</dbReference>
<gene>
    <name evidence="17" type="ORF">CRV04_08835</name>
</gene>
<evidence type="ECO:0000256" key="6">
    <source>
        <dbReference type="ARBA" id="ARBA00022719"/>
    </source>
</evidence>
<evidence type="ECO:0000256" key="11">
    <source>
        <dbReference type="ARBA" id="ARBA00023027"/>
    </source>
</evidence>
<dbReference type="SMART" id="SM00929">
    <property type="entry name" value="NADH-G_4Fe-4S_3"/>
    <property type="match status" value="1"/>
</dbReference>
<dbReference type="AlphaFoldDB" id="A0A4Q0XPQ2"/>
<evidence type="ECO:0000259" key="14">
    <source>
        <dbReference type="PROSITE" id="PS51085"/>
    </source>
</evidence>
<dbReference type="Gene3D" id="3.10.20.740">
    <property type="match status" value="1"/>
</dbReference>
<keyword evidence="18" id="KW-1185">Reference proteome</keyword>
<evidence type="ECO:0000259" key="15">
    <source>
        <dbReference type="PROSITE" id="PS51669"/>
    </source>
</evidence>
<dbReference type="InterPro" id="IPR006963">
    <property type="entry name" value="Mopterin_OxRdtase_4Fe-4S_dom"/>
</dbReference>
<dbReference type="InterPro" id="IPR019574">
    <property type="entry name" value="NADH_UbQ_OxRdtase_Gsu_4Fe4S-bd"/>
</dbReference>
<accession>A0A4Q0XPQ2</accession>
<dbReference type="PANTHER" id="PTHR43105">
    <property type="entry name" value="RESPIRATORY NITRATE REDUCTASE"/>
    <property type="match status" value="1"/>
</dbReference>
<feature type="domain" description="4Fe-4S Mo/W bis-MGD-type" evidence="15">
    <location>
        <begin position="219"/>
        <end position="280"/>
    </location>
</feature>
<evidence type="ECO:0000256" key="10">
    <source>
        <dbReference type="ARBA" id="ARBA00023014"/>
    </source>
</evidence>
<keyword evidence="9" id="KW-0408">Iron</keyword>
<evidence type="ECO:0000259" key="16">
    <source>
        <dbReference type="PROSITE" id="PS51839"/>
    </source>
</evidence>
<dbReference type="PROSITE" id="PS51669">
    <property type="entry name" value="4FE4S_MOW_BIS_MGD"/>
    <property type="match status" value="1"/>
</dbReference>
<evidence type="ECO:0000256" key="8">
    <source>
        <dbReference type="ARBA" id="ARBA00022967"/>
    </source>
</evidence>
<evidence type="ECO:0000256" key="7">
    <source>
        <dbReference type="ARBA" id="ARBA00022723"/>
    </source>
</evidence>
<comment type="subcellular location">
    <subcellularLocation>
        <location evidence="2">Membrane</location>
    </subcellularLocation>
</comment>
<keyword evidence="12" id="KW-0472">Membrane</keyword>
<keyword evidence="5" id="KW-0001">2Fe-2S</keyword>
<dbReference type="GO" id="GO:0016020">
    <property type="term" value="C:membrane"/>
    <property type="evidence" value="ECO:0007669"/>
    <property type="project" value="UniProtKB-SubCell"/>
</dbReference>
<comment type="caution">
    <text evidence="17">The sequence shown here is derived from an EMBL/GenBank/DDBJ whole genome shotgun (WGS) entry which is preliminary data.</text>
</comment>
<organism evidence="17 18">
    <name type="scientific">Candidatus Marinarcus aquaticus</name>
    <dbReference type="NCBI Taxonomy" id="2044504"/>
    <lineage>
        <taxon>Bacteria</taxon>
        <taxon>Pseudomonadati</taxon>
        <taxon>Campylobacterota</taxon>
        <taxon>Epsilonproteobacteria</taxon>
        <taxon>Campylobacterales</taxon>
        <taxon>Arcobacteraceae</taxon>
        <taxon>Candidatus Marinarcus</taxon>
    </lineage>
</organism>
<keyword evidence="6" id="KW-0874">Quinone</keyword>
<dbReference type="InterPro" id="IPR001041">
    <property type="entry name" value="2Fe-2S_ferredoxin-type"/>
</dbReference>
<evidence type="ECO:0000256" key="2">
    <source>
        <dbReference type="ARBA" id="ARBA00004370"/>
    </source>
</evidence>
<proteinExistence type="inferred from homology"/>
<dbReference type="GO" id="GO:0048038">
    <property type="term" value="F:quinone binding"/>
    <property type="evidence" value="ECO:0007669"/>
    <property type="project" value="UniProtKB-KW"/>
</dbReference>
<sequence length="472" mass="53538">MGEMVKISVNDQELEAAKGSLLIDALIKENIHIPHFCYHQALGKDGNCRMCMVEIEGQKRPQIACDTPVKEGMIVRTKGEKIEGVRRDILELQLVNHPLDCPTCDQAGECKLQDYYMDSGFYVNRVNVQKNHALKSVDLGRNVMLDQERCVLCTRCVRFFKNVTKTNELGVHSRADHSVIGTFPGMELQSEYSMNVVDLCPVGALTSKDFRFQQRVWFMESFEAICNGCSKGCNIHVDHRKGKYEDDAIFRFRPRVNEAVNGHFICDTGRLSYHQENEERFVSSLLNKSEENINNIKASFVKALNDNQNILFVVSPTLSCEELKAAQELAVKTKATINGYSPQYIDEAFKDELLHTNDRSCNRKAFEEININEDEKVFNNALQSSTLIIILENSYFEDKTELLKGKTVVNFTSHNSAVNEVANIAVATKSFLEKSGTYINVDGIKQEVISQMKKENPSVDVKEFLDTINRML</sequence>